<dbReference type="AlphaFoldDB" id="A0A1F7ULW0"/>
<dbReference type="STRING" id="1802397.A3J43_03190"/>
<gene>
    <name evidence="2" type="ORF">A3J43_03190</name>
</gene>
<protein>
    <recommendedName>
        <fullName evidence="1">Polymerase nucleotidyl transferase domain-containing protein</fullName>
    </recommendedName>
</protein>
<dbReference type="Gene3D" id="3.30.460.10">
    <property type="entry name" value="Beta Polymerase, domain 2"/>
    <property type="match status" value="1"/>
</dbReference>
<dbReference type="PANTHER" id="PTHR43449:SF1">
    <property type="entry name" value="POLYMERASE BETA NUCLEOTIDYLTRANSFERASE DOMAIN-CONTAINING PROTEIN"/>
    <property type="match status" value="1"/>
</dbReference>
<dbReference type="EMBL" id="MGEF01000026">
    <property type="protein sequence ID" value="OGL78687.1"/>
    <property type="molecule type" value="Genomic_DNA"/>
</dbReference>
<dbReference type="SUPFAM" id="SSF81301">
    <property type="entry name" value="Nucleotidyltransferase"/>
    <property type="match status" value="1"/>
</dbReference>
<evidence type="ECO:0000313" key="3">
    <source>
        <dbReference type="Proteomes" id="UP000176604"/>
    </source>
</evidence>
<dbReference type="PANTHER" id="PTHR43449">
    <property type="entry name" value="NUCLEOTIDYLTRANSFERASE"/>
    <property type="match status" value="1"/>
</dbReference>
<proteinExistence type="predicted"/>
<dbReference type="Proteomes" id="UP000176604">
    <property type="component" value="Unassembled WGS sequence"/>
</dbReference>
<dbReference type="Pfam" id="PF01909">
    <property type="entry name" value="NTP_transf_2"/>
    <property type="match status" value="1"/>
</dbReference>
<comment type="caution">
    <text evidence="2">The sequence shown here is derived from an EMBL/GenBank/DDBJ whole genome shotgun (WGS) entry which is preliminary data.</text>
</comment>
<organism evidence="2 3">
    <name type="scientific">Candidatus Uhrbacteria bacterium RIFCSPHIGHO2_12_FULL_54_23</name>
    <dbReference type="NCBI Taxonomy" id="1802397"/>
    <lineage>
        <taxon>Bacteria</taxon>
        <taxon>Candidatus Uhriibacteriota</taxon>
    </lineage>
</organism>
<dbReference type="CDD" id="cd05403">
    <property type="entry name" value="NT_KNTase_like"/>
    <property type="match status" value="1"/>
</dbReference>
<accession>A0A1F7ULW0</accession>
<dbReference type="InterPro" id="IPR002934">
    <property type="entry name" value="Polymerase_NTP_transf_dom"/>
</dbReference>
<name>A0A1F7ULW0_9BACT</name>
<evidence type="ECO:0000313" key="2">
    <source>
        <dbReference type="EMBL" id="OGL78687.1"/>
    </source>
</evidence>
<sequence length="117" mass="13354">MDRTTVNLQPIIEEYVGDLSRTIAIDGIFLFGSYARGDVRKDSDVDLIVLSEDFSDMNFIERMILLSRARGKGMLEFPADIIGYTPEEFADIEKDSVIMRQAKKEGRFVWKRNNNGA</sequence>
<reference evidence="2 3" key="1">
    <citation type="journal article" date="2016" name="Nat. Commun.">
        <title>Thousands of microbial genomes shed light on interconnected biogeochemical processes in an aquifer system.</title>
        <authorList>
            <person name="Anantharaman K."/>
            <person name="Brown C.T."/>
            <person name="Hug L.A."/>
            <person name="Sharon I."/>
            <person name="Castelle C.J."/>
            <person name="Probst A.J."/>
            <person name="Thomas B.C."/>
            <person name="Singh A."/>
            <person name="Wilkins M.J."/>
            <person name="Karaoz U."/>
            <person name="Brodie E.L."/>
            <person name="Williams K.H."/>
            <person name="Hubbard S.S."/>
            <person name="Banfield J.F."/>
        </authorList>
    </citation>
    <scope>NUCLEOTIDE SEQUENCE [LARGE SCALE GENOMIC DNA]</scope>
</reference>
<feature type="domain" description="Polymerase nucleotidyl transferase" evidence="1">
    <location>
        <begin position="16"/>
        <end position="82"/>
    </location>
</feature>
<dbReference type="GO" id="GO:0016779">
    <property type="term" value="F:nucleotidyltransferase activity"/>
    <property type="evidence" value="ECO:0007669"/>
    <property type="project" value="InterPro"/>
</dbReference>
<evidence type="ECO:0000259" key="1">
    <source>
        <dbReference type="Pfam" id="PF01909"/>
    </source>
</evidence>
<dbReference type="InterPro" id="IPR043519">
    <property type="entry name" value="NT_sf"/>
</dbReference>